<reference evidence="1 2" key="1">
    <citation type="submission" date="2018-05" db="EMBL/GenBank/DDBJ databases">
        <title>Genomic Encyclopedia of Archaeal and Bacterial Type Strains, Phase II (KMG-II): from individual species to whole genera.</title>
        <authorList>
            <person name="Goeker M."/>
        </authorList>
    </citation>
    <scope>NUCLEOTIDE SEQUENCE [LARGE SCALE GENOMIC DNA]</scope>
    <source>
        <strain evidence="1 2">DSM 22214</strain>
    </source>
</reference>
<evidence type="ECO:0000313" key="1">
    <source>
        <dbReference type="EMBL" id="PWK16887.1"/>
    </source>
</evidence>
<dbReference type="RefSeq" id="WP_109745284.1">
    <property type="nucleotide sequence ID" value="NZ_QGGO01000041.1"/>
</dbReference>
<comment type="caution">
    <text evidence="1">The sequence shown here is derived from an EMBL/GenBank/DDBJ whole genome shotgun (WGS) entry which is preliminary data.</text>
</comment>
<proteinExistence type="predicted"/>
<dbReference type="EMBL" id="QGGO01000041">
    <property type="protein sequence ID" value="PWK16887.1"/>
    <property type="molecule type" value="Genomic_DNA"/>
</dbReference>
<protein>
    <submittedName>
        <fullName evidence="1">Uncharacterized protein</fullName>
    </submittedName>
</protein>
<organism evidence="1 2">
    <name type="scientific">Arcicella aurantiaca</name>
    <dbReference type="NCBI Taxonomy" id="591202"/>
    <lineage>
        <taxon>Bacteria</taxon>
        <taxon>Pseudomonadati</taxon>
        <taxon>Bacteroidota</taxon>
        <taxon>Cytophagia</taxon>
        <taxon>Cytophagales</taxon>
        <taxon>Flectobacillaceae</taxon>
        <taxon>Arcicella</taxon>
    </lineage>
</organism>
<keyword evidence="2" id="KW-1185">Reference proteome</keyword>
<gene>
    <name evidence="1" type="ORF">LV89_04639</name>
</gene>
<dbReference type="Proteomes" id="UP000245489">
    <property type="component" value="Unassembled WGS sequence"/>
</dbReference>
<evidence type="ECO:0000313" key="2">
    <source>
        <dbReference type="Proteomes" id="UP000245489"/>
    </source>
</evidence>
<accession>A0A316DF48</accession>
<sequence>MNEIINTEEIIINGDPYTVKVFKTSSEMKIVFFENGIEIYTPEKPISGMETIDNFSQDGYSFVEALKESERPRFEQFLKSRIK</sequence>
<dbReference type="AlphaFoldDB" id="A0A316DF48"/>
<name>A0A316DF48_9BACT</name>